<protein>
    <submittedName>
        <fullName evidence="2">Poly(Hydroxyalkanoate) inclusion protein PhaP</fullName>
    </submittedName>
</protein>
<name>A0A561D5T2_9BACI</name>
<sequence length="170" mass="19964">MELNNEFITNFGESLFNIWTNSLDKVTASQKEIENLLLQAFTTQKESLEKIAGGMDFIQEQQKKLIEEVRDYVKKNVETVSGEQTSQTFEKWNAQLDEINDRVQQLTSTPYKESLNLLNQSQEQFQQTFKNHFEQQKKFHVEALNQFKTAQKGFTDLFESNTKMAFNLFK</sequence>
<keyword evidence="1" id="KW-0175">Coiled coil</keyword>
<keyword evidence="3" id="KW-1185">Reference proteome</keyword>
<dbReference type="Proteomes" id="UP000319671">
    <property type="component" value="Unassembled WGS sequence"/>
</dbReference>
<feature type="coiled-coil region" evidence="1">
    <location>
        <begin position="55"/>
        <end position="109"/>
    </location>
</feature>
<evidence type="ECO:0000313" key="3">
    <source>
        <dbReference type="Proteomes" id="UP000319671"/>
    </source>
</evidence>
<reference evidence="2 3" key="1">
    <citation type="submission" date="2019-06" db="EMBL/GenBank/DDBJ databases">
        <title>Sorghum-associated microbial communities from plants grown in Nebraska, USA.</title>
        <authorList>
            <person name="Schachtman D."/>
        </authorList>
    </citation>
    <scope>NUCLEOTIDE SEQUENCE [LARGE SCALE GENOMIC DNA]</scope>
    <source>
        <strain evidence="2 3">2482</strain>
    </source>
</reference>
<proteinExistence type="predicted"/>
<accession>A0A561D5T2</accession>
<dbReference type="AlphaFoldDB" id="A0A561D5T2"/>
<dbReference type="InterPro" id="IPR011728">
    <property type="entry name" value="PhaP_Bmeg"/>
</dbReference>
<organism evidence="2 3">
    <name type="scientific">Neobacillus bataviensis</name>
    <dbReference type="NCBI Taxonomy" id="220685"/>
    <lineage>
        <taxon>Bacteria</taxon>
        <taxon>Bacillati</taxon>
        <taxon>Bacillota</taxon>
        <taxon>Bacilli</taxon>
        <taxon>Bacillales</taxon>
        <taxon>Bacillaceae</taxon>
        <taxon>Neobacillus</taxon>
    </lineage>
</organism>
<dbReference type="Pfam" id="PF09602">
    <property type="entry name" value="PhaP_Bmeg"/>
    <property type="match status" value="1"/>
</dbReference>
<dbReference type="RefSeq" id="WP_144566488.1">
    <property type="nucleotide sequence ID" value="NZ_VIVN01000009.1"/>
</dbReference>
<evidence type="ECO:0000313" key="2">
    <source>
        <dbReference type="EMBL" id="TWD98587.1"/>
    </source>
</evidence>
<comment type="caution">
    <text evidence="2">The sequence shown here is derived from an EMBL/GenBank/DDBJ whole genome shotgun (WGS) entry which is preliminary data.</text>
</comment>
<dbReference type="EMBL" id="VIVN01000009">
    <property type="protein sequence ID" value="TWD98587.1"/>
    <property type="molecule type" value="Genomic_DNA"/>
</dbReference>
<evidence type="ECO:0000256" key="1">
    <source>
        <dbReference type="SAM" id="Coils"/>
    </source>
</evidence>
<gene>
    <name evidence="2" type="ORF">FB550_10993</name>
</gene>